<dbReference type="EMBL" id="BK015356">
    <property type="protein sequence ID" value="DAE02945.1"/>
    <property type="molecule type" value="Genomic_DNA"/>
</dbReference>
<protein>
    <submittedName>
        <fullName evidence="1">Tail assembly chaperone</fullName>
    </submittedName>
</protein>
<sequence length="116" mass="13075">MKTLTINEREHELSFGIAFIRELDKKFCSNVNGMNFGAGVRSAVVYLLDGNPVILVDIIQAATITNRSKLSEKDIEKWLEEQDDLDVVFDDFLTCFKTSKLTKKTTMAIVEAVEQA</sequence>
<evidence type="ECO:0000313" key="1">
    <source>
        <dbReference type="EMBL" id="DAE02945.1"/>
    </source>
</evidence>
<reference evidence="1" key="1">
    <citation type="journal article" date="2021" name="Proc. Natl. Acad. Sci. U.S.A.">
        <title>A Catalog of Tens of Thousands of Viruses from Human Metagenomes Reveals Hidden Associations with Chronic Diseases.</title>
        <authorList>
            <person name="Tisza M.J."/>
            <person name="Buck C.B."/>
        </authorList>
    </citation>
    <scope>NUCLEOTIDE SEQUENCE</scope>
    <source>
        <strain evidence="1">CtM4S20</strain>
    </source>
</reference>
<accession>A0A8S5P974</accession>
<organism evidence="1">
    <name type="scientific">Siphoviridae sp. ctM4S20</name>
    <dbReference type="NCBI Taxonomy" id="2825458"/>
    <lineage>
        <taxon>Viruses</taxon>
        <taxon>Duplodnaviria</taxon>
        <taxon>Heunggongvirae</taxon>
        <taxon>Uroviricota</taxon>
        <taxon>Caudoviricetes</taxon>
    </lineage>
</organism>
<name>A0A8S5P974_9CAUD</name>
<dbReference type="InterPro" id="IPR024410">
    <property type="entry name" value="Phage_TAC_12"/>
</dbReference>
<dbReference type="Pfam" id="PF12363">
    <property type="entry name" value="Phage_TAC_12"/>
    <property type="match status" value="1"/>
</dbReference>
<proteinExistence type="predicted"/>